<keyword evidence="3" id="KW-0378">Hydrolase</keyword>
<dbReference type="Gene3D" id="3.60.110.10">
    <property type="entry name" value="Carbon-nitrogen hydrolase"/>
    <property type="match status" value="1"/>
</dbReference>
<dbReference type="STRING" id="1839936.SBU_000537"/>
<reference evidence="3 4" key="1">
    <citation type="submission" date="2016-05" db="EMBL/GenBank/DDBJ databases">
        <title>Microbial consortia oxidize butane by reversing methanogenesis.</title>
        <authorList>
            <person name="Laso-Perez R."/>
            <person name="Richter M."/>
            <person name="Wegener G."/>
            <person name="Musat F."/>
        </authorList>
    </citation>
    <scope>NUCLEOTIDE SEQUENCE [LARGE SCALE GENOMIC DNA]</scope>
    <source>
        <strain evidence="3">BOX1</strain>
    </source>
</reference>
<dbReference type="InterPro" id="IPR003010">
    <property type="entry name" value="C-N_Hydrolase"/>
</dbReference>
<dbReference type="GO" id="GO:0016787">
    <property type="term" value="F:hydrolase activity"/>
    <property type="evidence" value="ECO:0007669"/>
    <property type="project" value="UniProtKB-KW"/>
</dbReference>
<dbReference type="Proteomes" id="UP000185779">
    <property type="component" value="Unassembled WGS sequence"/>
</dbReference>
<keyword evidence="4" id="KW-1185">Reference proteome</keyword>
<reference evidence="2" key="2">
    <citation type="journal article" date="2020" name="mSystems">
        <title>Genome- and Community-Level Interaction Insights into Carbon Utilization and Element Cycling Functions of Hydrothermarchaeota in Hydrothermal Sediment.</title>
        <authorList>
            <person name="Zhou Z."/>
            <person name="Liu Y."/>
            <person name="Xu W."/>
            <person name="Pan J."/>
            <person name="Luo Z.H."/>
            <person name="Li M."/>
        </authorList>
    </citation>
    <scope>NUCLEOTIDE SEQUENCE [LARGE SCALE GENOMIC DNA]</scope>
    <source>
        <strain evidence="2">HyVt-386</strain>
    </source>
</reference>
<dbReference type="PANTHER" id="PTHR23088:SF27">
    <property type="entry name" value="DEAMINATED GLUTATHIONE AMIDASE"/>
    <property type="match status" value="1"/>
</dbReference>
<accession>A0A1F2P5M6</accession>
<dbReference type="AlphaFoldDB" id="A0A1F2P5M6"/>
<evidence type="ECO:0000313" key="4">
    <source>
        <dbReference type="Proteomes" id="UP000185779"/>
    </source>
</evidence>
<dbReference type="InterPro" id="IPR036526">
    <property type="entry name" value="C-N_Hydrolase_sf"/>
</dbReference>
<organism evidence="3 4">
    <name type="scientific">Candidatus Syntropharchaeum butanivorans</name>
    <dbReference type="NCBI Taxonomy" id="1839936"/>
    <lineage>
        <taxon>Archaea</taxon>
        <taxon>Methanobacteriati</taxon>
        <taxon>Methanobacteriota</taxon>
        <taxon>Stenosarchaea group</taxon>
        <taxon>Methanomicrobia</taxon>
        <taxon>Methanosarcinales</taxon>
        <taxon>ANME-2 cluster</taxon>
        <taxon>Candidatus Syntropharchaeum</taxon>
    </lineage>
</organism>
<proteinExistence type="predicted"/>
<sequence>MKINIAQIEYDPIDIEKLKGVLSGLDGITCFPECFALGRSGIETLQYLNKISHESKTIIEEIKKTGKTVILPLIERHPVMRNRFYNTTYIIHDKDLIGSYRRVVVHPMERAFIQSGKDFPVFEIDDVTFGLLICFEIAFPELTRIIALKGASIIFVPASTPEEADYLWEVRLKARAIDNQLFVVGVNRCGKVGNETYIGRSMVVSPSGDIIYECNDNEEIKTIEIDLAEIMKERSREPTFSEFEIEVYDKFLERFGDSSIQNINRS</sequence>
<dbReference type="PROSITE" id="PS50263">
    <property type="entry name" value="CN_HYDROLASE"/>
    <property type="match status" value="1"/>
</dbReference>
<dbReference type="EMBL" id="LYOR01000002">
    <property type="protein sequence ID" value="OFV66570.1"/>
    <property type="molecule type" value="Genomic_DNA"/>
</dbReference>
<name>A0A1F2P5M6_9EURY</name>
<dbReference type="Proteomes" id="UP000885936">
    <property type="component" value="Unassembled WGS sequence"/>
</dbReference>
<evidence type="ECO:0000313" key="3">
    <source>
        <dbReference type="EMBL" id="OFV66570.1"/>
    </source>
</evidence>
<dbReference type="PANTHER" id="PTHR23088">
    <property type="entry name" value="NITRILASE-RELATED"/>
    <property type="match status" value="1"/>
</dbReference>
<dbReference type="EMBL" id="DRIE01000072">
    <property type="protein sequence ID" value="HEC57069.1"/>
    <property type="molecule type" value="Genomic_DNA"/>
</dbReference>
<gene>
    <name evidence="2" type="ORF">ENI32_04190</name>
    <name evidence="3" type="ORF">SBU_000537</name>
</gene>
<comment type="caution">
    <text evidence="3">The sequence shown here is derived from an EMBL/GenBank/DDBJ whole genome shotgun (WGS) entry which is preliminary data.</text>
</comment>
<dbReference type="Pfam" id="PF00795">
    <property type="entry name" value="CN_hydrolase"/>
    <property type="match status" value="1"/>
</dbReference>
<feature type="domain" description="CN hydrolase" evidence="1">
    <location>
        <begin position="1"/>
        <end position="227"/>
    </location>
</feature>
<evidence type="ECO:0000259" key="1">
    <source>
        <dbReference type="PROSITE" id="PS50263"/>
    </source>
</evidence>
<protein>
    <submittedName>
        <fullName evidence="2">Carbon-nitrogen hydrolase family protein</fullName>
    </submittedName>
    <submittedName>
        <fullName evidence="3">Hydrolase, carbon-nitrogen family</fullName>
    </submittedName>
</protein>
<dbReference type="SUPFAM" id="SSF56317">
    <property type="entry name" value="Carbon-nitrogen hydrolase"/>
    <property type="match status" value="1"/>
</dbReference>
<dbReference type="CDD" id="cd07197">
    <property type="entry name" value="nitrilase"/>
    <property type="match status" value="1"/>
</dbReference>
<evidence type="ECO:0000313" key="2">
    <source>
        <dbReference type="EMBL" id="HEC57069.1"/>
    </source>
</evidence>